<evidence type="ECO:0000313" key="3">
    <source>
        <dbReference type="Proteomes" id="UP000827092"/>
    </source>
</evidence>
<dbReference type="Proteomes" id="UP000827092">
    <property type="component" value="Unassembled WGS sequence"/>
</dbReference>
<accession>A0AAV6VIP1</accession>
<dbReference type="EMBL" id="JAFNEN010000085">
    <property type="protein sequence ID" value="KAG8195526.1"/>
    <property type="molecule type" value="Genomic_DNA"/>
</dbReference>
<evidence type="ECO:0000313" key="2">
    <source>
        <dbReference type="EMBL" id="KAG8195526.1"/>
    </source>
</evidence>
<proteinExistence type="predicted"/>
<reference evidence="2 3" key="1">
    <citation type="journal article" date="2022" name="Nat. Ecol. Evol.">
        <title>A masculinizing supergene underlies an exaggerated male reproductive morph in a spider.</title>
        <authorList>
            <person name="Hendrickx F."/>
            <person name="De Corte Z."/>
            <person name="Sonet G."/>
            <person name="Van Belleghem S.M."/>
            <person name="Kostlbacher S."/>
            <person name="Vangestel C."/>
        </authorList>
    </citation>
    <scope>NUCLEOTIDE SEQUENCE [LARGE SCALE GENOMIC DNA]</scope>
    <source>
        <strain evidence="2">W744_W776</strain>
    </source>
</reference>
<gene>
    <name evidence="2" type="ORF">JTE90_019515</name>
</gene>
<feature type="compositionally biased region" description="Acidic residues" evidence="1">
    <location>
        <begin position="89"/>
        <end position="98"/>
    </location>
</feature>
<evidence type="ECO:0000256" key="1">
    <source>
        <dbReference type="SAM" id="MobiDB-lite"/>
    </source>
</evidence>
<keyword evidence="3" id="KW-1185">Reference proteome</keyword>
<protein>
    <submittedName>
        <fullName evidence="2">Uncharacterized protein</fullName>
    </submittedName>
</protein>
<sequence length="122" mass="13781">MDCCGKLDKNICYHNRRIRNKSLKRKKSSRRDEQRCRNYQPLFKDSDDEMLSIVIQSQTEIAEDPLQTVIGQTPLVQTVNADQTFCDGVSEETEEGEDNGTVPPRNGFRGLDGGEGMSSKPK</sequence>
<organism evidence="2 3">
    <name type="scientific">Oedothorax gibbosus</name>
    <dbReference type="NCBI Taxonomy" id="931172"/>
    <lineage>
        <taxon>Eukaryota</taxon>
        <taxon>Metazoa</taxon>
        <taxon>Ecdysozoa</taxon>
        <taxon>Arthropoda</taxon>
        <taxon>Chelicerata</taxon>
        <taxon>Arachnida</taxon>
        <taxon>Araneae</taxon>
        <taxon>Araneomorphae</taxon>
        <taxon>Entelegynae</taxon>
        <taxon>Araneoidea</taxon>
        <taxon>Linyphiidae</taxon>
        <taxon>Erigoninae</taxon>
        <taxon>Oedothorax</taxon>
    </lineage>
</organism>
<comment type="caution">
    <text evidence="2">The sequence shown here is derived from an EMBL/GenBank/DDBJ whole genome shotgun (WGS) entry which is preliminary data.</text>
</comment>
<feature type="region of interest" description="Disordered" evidence="1">
    <location>
        <begin position="89"/>
        <end position="122"/>
    </location>
</feature>
<dbReference type="AlphaFoldDB" id="A0AAV6VIP1"/>
<name>A0AAV6VIP1_9ARAC</name>